<dbReference type="EMBL" id="JBEGDP010000020">
    <property type="protein sequence ID" value="MEQ7848690.1"/>
    <property type="molecule type" value="Genomic_DNA"/>
</dbReference>
<dbReference type="RefSeq" id="WP_056905144.1">
    <property type="nucleotide sequence ID" value="NZ_JBEGDP010000020.1"/>
</dbReference>
<comment type="caution">
    <text evidence="2">The sequence shown here is derived from an EMBL/GenBank/DDBJ whole genome shotgun (WGS) entry which is preliminary data.</text>
</comment>
<dbReference type="PANTHER" id="PTHR35908:SF1">
    <property type="entry name" value="CONSERVED PROTEIN"/>
    <property type="match status" value="1"/>
</dbReference>
<name>A0ABV1P1S7_9ACTN</name>
<evidence type="ECO:0000259" key="1">
    <source>
        <dbReference type="PROSITE" id="PS51819"/>
    </source>
</evidence>
<dbReference type="InterPro" id="IPR029068">
    <property type="entry name" value="Glyas_Bleomycin-R_OHBP_Dase"/>
</dbReference>
<feature type="domain" description="VOC" evidence="1">
    <location>
        <begin position="7"/>
        <end position="139"/>
    </location>
</feature>
<dbReference type="PANTHER" id="PTHR35908">
    <property type="entry name" value="HYPOTHETICAL FUSION PROTEIN"/>
    <property type="match status" value="1"/>
</dbReference>
<dbReference type="Proteomes" id="UP001482520">
    <property type="component" value="Unassembled WGS sequence"/>
</dbReference>
<dbReference type="PROSITE" id="PS51819">
    <property type="entry name" value="VOC"/>
    <property type="match status" value="1"/>
</dbReference>
<sequence length="139" mass="14575">MTTPTFRLASTVLGARDPEALAAFYVALLGWRHRDSAQERAADPGWVVVKPVGPDGAVDPAAAGLAFQREDDHVPPTWPPAPGAQQMQAHLDVAVDDLAAAVARALELGAVLAPHQPQDLVRVVLDPEGHPLCLFAPGG</sequence>
<dbReference type="InterPro" id="IPR041581">
    <property type="entry name" value="Glyoxalase_6"/>
</dbReference>
<reference evidence="2 3" key="1">
    <citation type="submission" date="2024-02" db="EMBL/GenBank/DDBJ databases">
        <title>Full genome sequence of Nocardioides kribbensis.</title>
        <authorList>
            <person name="Poletto B.L."/>
            <person name="Silva G."/>
            <person name="Galante D."/>
            <person name="Campos K.R."/>
            <person name="Santos M.B.N."/>
            <person name="Sacchi C.T."/>
        </authorList>
    </citation>
    <scope>NUCLEOTIDE SEQUENCE [LARGE SCALE GENOMIC DNA]</scope>
    <source>
        <strain evidence="2 3">O4R</strain>
    </source>
</reference>
<protein>
    <submittedName>
        <fullName evidence="2">VOC family protein</fullName>
    </submittedName>
</protein>
<dbReference type="Pfam" id="PF18029">
    <property type="entry name" value="Glyoxalase_6"/>
    <property type="match status" value="1"/>
</dbReference>
<proteinExistence type="predicted"/>
<dbReference type="SUPFAM" id="SSF54593">
    <property type="entry name" value="Glyoxalase/Bleomycin resistance protein/Dihydroxybiphenyl dioxygenase"/>
    <property type="match status" value="1"/>
</dbReference>
<dbReference type="Gene3D" id="3.10.180.10">
    <property type="entry name" value="2,3-Dihydroxybiphenyl 1,2-Dioxygenase, domain 1"/>
    <property type="match status" value="1"/>
</dbReference>
<dbReference type="InterPro" id="IPR037523">
    <property type="entry name" value="VOC_core"/>
</dbReference>
<dbReference type="CDD" id="cd06587">
    <property type="entry name" value="VOC"/>
    <property type="match status" value="1"/>
</dbReference>
<organism evidence="2 3">
    <name type="scientific">Nocardioides kribbensis</name>
    <dbReference type="NCBI Taxonomy" id="305517"/>
    <lineage>
        <taxon>Bacteria</taxon>
        <taxon>Bacillati</taxon>
        <taxon>Actinomycetota</taxon>
        <taxon>Actinomycetes</taxon>
        <taxon>Propionibacteriales</taxon>
        <taxon>Nocardioidaceae</taxon>
        <taxon>Nocardioides</taxon>
    </lineage>
</organism>
<keyword evidence="3" id="KW-1185">Reference proteome</keyword>
<evidence type="ECO:0000313" key="3">
    <source>
        <dbReference type="Proteomes" id="UP001482520"/>
    </source>
</evidence>
<accession>A0ABV1P1S7</accession>
<gene>
    <name evidence="2" type="ORF">V6R90_15515</name>
</gene>
<evidence type="ECO:0000313" key="2">
    <source>
        <dbReference type="EMBL" id="MEQ7848690.1"/>
    </source>
</evidence>